<keyword evidence="1" id="KW-0902">Two-component regulatory system</keyword>
<name>A0A1H8VTB4_9RHOB</name>
<dbReference type="InterPro" id="IPR036641">
    <property type="entry name" value="HPT_dom_sf"/>
</dbReference>
<evidence type="ECO:0000259" key="2">
    <source>
        <dbReference type="Pfam" id="PF01627"/>
    </source>
</evidence>
<evidence type="ECO:0000256" key="1">
    <source>
        <dbReference type="ARBA" id="ARBA00023012"/>
    </source>
</evidence>
<organism evidence="3 4">
    <name type="scientific">Salinihabitans flavidus</name>
    <dbReference type="NCBI Taxonomy" id="569882"/>
    <lineage>
        <taxon>Bacteria</taxon>
        <taxon>Pseudomonadati</taxon>
        <taxon>Pseudomonadota</taxon>
        <taxon>Alphaproteobacteria</taxon>
        <taxon>Rhodobacterales</taxon>
        <taxon>Roseobacteraceae</taxon>
        <taxon>Salinihabitans</taxon>
    </lineage>
</organism>
<keyword evidence="4" id="KW-1185">Reference proteome</keyword>
<accession>A0A1H8VTB4</accession>
<dbReference type="GO" id="GO:0000160">
    <property type="term" value="P:phosphorelay signal transduction system"/>
    <property type="evidence" value="ECO:0007669"/>
    <property type="project" value="UniProtKB-KW"/>
</dbReference>
<dbReference type="AlphaFoldDB" id="A0A1H8VTB4"/>
<dbReference type="InterPro" id="IPR008207">
    <property type="entry name" value="Sig_transdc_His_kin_Hpt_dom"/>
</dbReference>
<dbReference type="EMBL" id="FODS01000034">
    <property type="protein sequence ID" value="SEP18672.1"/>
    <property type="molecule type" value="Genomic_DNA"/>
</dbReference>
<gene>
    <name evidence="3" type="ORF">SAMN04490248_1343</name>
</gene>
<dbReference type="Pfam" id="PF01627">
    <property type="entry name" value="Hpt"/>
    <property type="match status" value="1"/>
</dbReference>
<sequence>MKGVQDPDAFREACAVFGDEGALARLRTFRGDLAAHLSWIGQGQPDHADLRDVAHRTAGRAGFLGFSALAEASAQLDEATRRNRGIAAALDRWAEQARIVAEIPPEEMDRDAP</sequence>
<reference evidence="3 4" key="1">
    <citation type="submission" date="2016-10" db="EMBL/GenBank/DDBJ databases">
        <authorList>
            <person name="de Groot N.N."/>
        </authorList>
    </citation>
    <scope>NUCLEOTIDE SEQUENCE [LARGE SCALE GENOMIC DNA]</scope>
    <source>
        <strain evidence="3 4">DSM 27842</strain>
    </source>
</reference>
<evidence type="ECO:0000313" key="4">
    <source>
        <dbReference type="Proteomes" id="UP000198893"/>
    </source>
</evidence>
<dbReference type="SUPFAM" id="SSF47226">
    <property type="entry name" value="Histidine-containing phosphotransfer domain, HPT domain"/>
    <property type="match status" value="1"/>
</dbReference>
<dbReference type="OrthoDB" id="7871539at2"/>
<feature type="domain" description="HPt" evidence="2">
    <location>
        <begin position="27"/>
        <end position="90"/>
    </location>
</feature>
<proteinExistence type="predicted"/>
<dbReference type="Proteomes" id="UP000198893">
    <property type="component" value="Unassembled WGS sequence"/>
</dbReference>
<evidence type="ECO:0000313" key="3">
    <source>
        <dbReference type="EMBL" id="SEP18672.1"/>
    </source>
</evidence>
<dbReference type="Gene3D" id="1.20.120.160">
    <property type="entry name" value="HPT domain"/>
    <property type="match status" value="1"/>
</dbReference>
<dbReference type="RefSeq" id="WP_139196240.1">
    <property type="nucleotide sequence ID" value="NZ_FODS01000034.1"/>
</dbReference>
<dbReference type="GO" id="GO:0004672">
    <property type="term" value="F:protein kinase activity"/>
    <property type="evidence" value="ECO:0007669"/>
    <property type="project" value="UniProtKB-ARBA"/>
</dbReference>
<protein>
    <submittedName>
        <fullName evidence="3">Hpt domain-containing protein</fullName>
    </submittedName>
</protein>